<dbReference type="SUPFAM" id="SSF81383">
    <property type="entry name" value="F-box domain"/>
    <property type="match status" value="1"/>
</dbReference>
<dbReference type="Proteomes" id="UP000507222">
    <property type="component" value="Unassembled WGS sequence"/>
</dbReference>
<evidence type="ECO:0000313" key="1">
    <source>
        <dbReference type="EMBL" id="CAB4273183.1"/>
    </source>
</evidence>
<name>A0A6J5UAE0_PRUAR</name>
<dbReference type="AlphaFoldDB" id="A0A6J5UAE0"/>
<dbReference type="EMBL" id="CAEKDK010000003">
    <property type="protein sequence ID" value="CAB4273183.1"/>
    <property type="molecule type" value="Genomic_DNA"/>
</dbReference>
<accession>A0A6J5UAE0</accession>
<sequence length="175" mass="20056">MKRKRKSTAKAIEIRNKDKQIQEIQEIGPSRCSKVCPSRCSNKAANKEHYLCKSVCKVWYSLISDPEFAKLYLAQAEACPLLGPTRESRTLYLVEPEDSSDFDLKDSACDYGTSRCIQFHLQMNFHKCKIWLRNAEQATNAMLNRKRTTKRKPPPAAHGTDINAWVMEDYGAQKP</sequence>
<proteinExistence type="predicted"/>
<protein>
    <recommendedName>
        <fullName evidence="3">F-box domain-containing protein</fullName>
    </recommendedName>
</protein>
<gene>
    <name evidence="1" type="ORF">CURHAP_LOCUS20387</name>
</gene>
<organism evidence="1 2">
    <name type="scientific">Prunus armeniaca</name>
    <name type="common">Apricot</name>
    <name type="synonym">Armeniaca vulgaris</name>
    <dbReference type="NCBI Taxonomy" id="36596"/>
    <lineage>
        <taxon>Eukaryota</taxon>
        <taxon>Viridiplantae</taxon>
        <taxon>Streptophyta</taxon>
        <taxon>Embryophyta</taxon>
        <taxon>Tracheophyta</taxon>
        <taxon>Spermatophyta</taxon>
        <taxon>Magnoliopsida</taxon>
        <taxon>eudicotyledons</taxon>
        <taxon>Gunneridae</taxon>
        <taxon>Pentapetalae</taxon>
        <taxon>rosids</taxon>
        <taxon>fabids</taxon>
        <taxon>Rosales</taxon>
        <taxon>Rosaceae</taxon>
        <taxon>Amygdaloideae</taxon>
        <taxon>Amygdaleae</taxon>
        <taxon>Prunus</taxon>
    </lineage>
</organism>
<reference evidence="1 2" key="1">
    <citation type="submission" date="2020-05" db="EMBL/GenBank/DDBJ databases">
        <authorList>
            <person name="Campoy J."/>
            <person name="Schneeberger K."/>
            <person name="Spophaly S."/>
        </authorList>
    </citation>
    <scope>NUCLEOTIDE SEQUENCE [LARGE SCALE GENOMIC DNA]</scope>
    <source>
        <strain evidence="1">PruArmRojPasFocal</strain>
    </source>
</reference>
<evidence type="ECO:0000313" key="2">
    <source>
        <dbReference type="Proteomes" id="UP000507222"/>
    </source>
</evidence>
<dbReference type="InterPro" id="IPR036047">
    <property type="entry name" value="F-box-like_dom_sf"/>
</dbReference>
<evidence type="ECO:0008006" key="3">
    <source>
        <dbReference type="Google" id="ProtNLM"/>
    </source>
</evidence>